<gene>
    <name evidence="1" type="ORF">FOZ62_014640</name>
</gene>
<protein>
    <recommendedName>
        <fullName evidence="3">Cytoplasmic dynein 2 heavy chain 1</fullName>
    </recommendedName>
</protein>
<dbReference type="Gene3D" id="3.40.50.300">
    <property type="entry name" value="P-loop containing nucleotide triphosphate hydrolases"/>
    <property type="match status" value="1"/>
</dbReference>
<evidence type="ECO:0008006" key="3">
    <source>
        <dbReference type="Google" id="ProtNLM"/>
    </source>
</evidence>
<sequence length="202" mass="22073">DGLGAERPNCHLEMPSEGSLFDHIPVMDASGWLAWRSQLHVGCSRLLPTAPQAAVLALLSRLTASTERTGIVLRGPRGCGKSAIISSLSEESFESRYRDKLMIVTTAATDSADMQKWLEDGLVKRTRDTFGSAGGEVTMAVIEDLHLAKQVEGVQPAVEFLRGAMMKRGWLDRSAWRRLKVEGEVHWVVSMTSPLDGGTPSR</sequence>
<organism evidence="1 2">
    <name type="scientific">Perkinsus olseni</name>
    <name type="common">Perkinsus atlanticus</name>
    <dbReference type="NCBI Taxonomy" id="32597"/>
    <lineage>
        <taxon>Eukaryota</taxon>
        <taxon>Sar</taxon>
        <taxon>Alveolata</taxon>
        <taxon>Perkinsozoa</taxon>
        <taxon>Perkinsea</taxon>
        <taxon>Perkinsida</taxon>
        <taxon>Perkinsidae</taxon>
        <taxon>Perkinsus</taxon>
    </lineage>
</organism>
<dbReference type="GO" id="GO:0051959">
    <property type="term" value="F:dynein light intermediate chain binding"/>
    <property type="evidence" value="ECO:0007669"/>
    <property type="project" value="InterPro"/>
</dbReference>
<evidence type="ECO:0000313" key="1">
    <source>
        <dbReference type="EMBL" id="KAF4698832.1"/>
    </source>
</evidence>
<dbReference type="PANTHER" id="PTHR45703:SF36">
    <property type="entry name" value="DYNEIN HEAVY CHAIN, CYTOPLASMIC"/>
    <property type="match status" value="1"/>
</dbReference>
<proteinExistence type="predicted"/>
<name>A0A7J6PS45_PEROL</name>
<dbReference type="Proteomes" id="UP000574390">
    <property type="component" value="Unassembled WGS sequence"/>
</dbReference>
<dbReference type="GO" id="GO:0030286">
    <property type="term" value="C:dynein complex"/>
    <property type="evidence" value="ECO:0007669"/>
    <property type="project" value="InterPro"/>
</dbReference>
<dbReference type="PANTHER" id="PTHR45703">
    <property type="entry name" value="DYNEIN HEAVY CHAIN"/>
    <property type="match status" value="1"/>
</dbReference>
<accession>A0A7J6PS45</accession>
<dbReference type="InterPro" id="IPR026983">
    <property type="entry name" value="DHC"/>
</dbReference>
<dbReference type="SUPFAM" id="SSF52540">
    <property type="entry name" value="P-loop containing nucleoside triphosphate hydrolases"/>
    <property type="match status" value="1"/>
</dbReference>
<reference evidence="1 2" key="1">
    <citation type="submission" date="2020-04" db="EMBL/GenBank/DDBJ databases">
        <title>Perkinsus olseni comparative genomics.</title>
        <authorList>
            <person name="Bogema D.R."/>
        </authorList>
    </citation>
    <scope>NUCLEOTIDE SEQUENCE [LARGE SCALE GENOMIC DNA]</scope>
    <source>
        <strain evidence="1">ATCC PRA-205</strain>
    </source>
</reference>
<dbReference type="GO" id="GO:0007018">
    <property type="term" value="P:microtubule-based movement"/>
    <property type="evidence" value="ECO:0007669"/>
    <property type="project" value="InterPro"/>
</dbReference>
<comment type="caution">
    <text evidence="1">The sequence shown here is derived from an EMBL/GenBank/DDBJ whole genome shotgun (WGS) entry which is preliminary data.</text>
</comment>
<dbReference type="GO" id="GO:0045505">
    <property type="term" value="F:dynein intermediate chain binding"/>
    <property type="evidence" value="ECO:0007669"/>
    <property type="project" value="InterPro"/>
</dbReference>
<dbReference type="InterPro" id="IPR027417">
    <property type="entry name" value="P-loop_NTPase"/>
</dbReference>
<dbReference type="AlphaFoldDB" id="A0A7J6PS45"/>
<dbReference type="Pfam" id="PF12775">
    <property type="entry name" value="AAA_7"/>
    <property type="match status" value="1"/>
</dbReference>
<evidence type="ECO:0000313" key="2">
    <source>
        <dbReference type="Proteomes" id="UP000574390"/>
    </source>
</evidence>
<dbReference type="EMBL" id="JABANM010034926">
    <property type="protein sequence ID" value="KAF4698832.1"/>
    <property type="molecule type" value="Genomic_DNA"/>
</dbReference>
<feature type="non-terminal residue" evidence="1">
    <location>
        <position position="1"/>
    </location>
</feature>